<sequence>MKKIDSQDPREKLTKARMQLLMAFPFFGELVMRMVMHESKTAGVGTTCVDHKGNMYYHPDWVNGFVSVQETMFELAHEVMHLVQRCMYRFPNGGNHMVWNIAADIKVDTILVDSGMKQSRVSLKNLTEEMMNKHRDKTTEQIYYYLLKNPDEVQAYGKCPHGSQGDCEHGDQGPGKSCPKCGPGDSGDAVGERGCTSGALHGNPGSAEDIEKFKQYVIAAAIHAKGRGKSPAFADEFMAEITKPSVTWKEHLRRQATSMFRGRYTPARQNRRARAMLSKATANMRLPSRTRSPNGAVIAIDTSGSISDDDLSQFVSECSGILKET</sequence>
<reference evidence="3" key="1">
    <citation type="journal article" date="2015" name="Nature">
        <title>Complex archaea that bridge the gap between prokaryotes and eukaryotes.</title>
        <authorList>
            <person name="Spang A."/>
            <person name="Saw J.H."/>
            <person name="Jorgensen S.L."/>
            <person name="Zaremba-Niedzwiedzka K."/>
            <person name="Martijn J."/>
            <person name="Lind A.E."/>
            <person name="van Eijk R."/>
            <person name="Schleper C."/>
            <person name="Guy L."/>
            <person name="Ettema T.J."/>
        </authorList>
    </citation>
    <scope>NUCLEOTIDE SEQUENCE</scope>
</reference>
<protein>
    <recommendedName>
        <fullName evidence="2">Putative metallopeptidase domain-containing protein</fullName>
    </recommendedName>
</protein>
<evidence type="ECO:0000256" key="1">
    <source>
        <dbReference type="SAM" id="MobiDB-lite"/>
    </source>
</evidence>
<name>A0A0F8XT08_9ZZZZ</name>
<feature type="region of interest" description="Disordered" evidence="1">
    <location>
        <begin position="161"/>
        <end position="196"/>
    </location>
</feature>
<gene>
    <name evidence="3" type="ORF">LCGC14_2905830</name>
</gene>
<dbReference type="PANTHER" id="PTHR38730">
    <property type="entry name" value="SLL7028 PROTEIN"/>
    <property type="match status" value="1"/>
</dbReference>
<organism evidence="3">
    <name type="scientific">marine sediment metagenome</name>
    <dbReference type="NCBI Taxonomy" id="412755"/>
    <lineage>
        <taxon>unclassified sequences</taxon>
        <taxon>metagenomes</taxon>
        <taxon>ecological metagenomes</taxon>
    </lineage>
</organism>
<evidence type="ECO:0000259" key="2">
    <source>
        <dbReference type="Pfam" id="PF13203"/>
    </source>
</evidence>
<comment type="caution">
    <text evidence="3">The sequence shown here is derived from an EMBL/GenBank/DDBJ whole genome shotgun (WGS) entry which is preliminary data.</text>
</comment>
<accession>A0A0F8XT08</accession>
<feature type="non-terminal residue" evidence="3">
    <location>
        <position position="325"/>
    </location>
</feature>
<evidence type="ECO:0000313" key="3">
    <source>
        <dbReference type="EMBL" id="KKK72242.1"/>
    </source>
</evidence>
<feature type="domain" description="Putative metallopeptidase" evidence="2">
    <location>
        <begin position="11"/>
        <end position="287"/>
    </location>
</feature>
<proteinExistence type="predicted"/>
<feature type="compositionally biased region" description="Low complexity" evidence="1">
    <location>
        <begin position="174"/>
        <end position="183"/>
    </location>
</feature>
<dbReference type="InterPro" id="IPR025154">
    <property type="entry name" value="Put_metallopeptidase_dom"/>
</dbReference>
<dbReference type="Pfam" id="PF13203">
    <property type="entry name" value="DUF2201_N"/>
    <property type="match status" value="1"/>
</dbReference>
<dbReference type="PANTHER" id="PTHR38730:SF1">
    <property type="entry name" value="SLL7028 PROTEIN"/>
    <property type="match status" value="1"/>
</dbReference>
<dbReference type="EMBL" id="LAZR01057347">
    <property type="protein sequence ID" value="KKK72242.1"/>
    <property type="molecule type" value="Genomic_DNA"/>
</dbReference>
<dbReference type="AlphaFoldDB" id="A0A0F8XT08"/>